<dbReference type="OMA" id="MARSVGH"/>
<dbReference type="PANTHER" id="PTHR12236">
    <property type="entry name" value="STRUCTURAL CONTITUENT OF CUTICLE"/>
    <property type="match status" value="1"/>
</dbReference>
<evidence type="ECO:0000256" key="3">
    <source>
        <dbReference type="SAM" id="SignalP"/>
    </source>
</evidence>
<dbReference type="PROSITE" id="PS51155">
    <property type="entry name" value="CHIT_BIND_RR_2"/>
    <property type="match status" value="1"/>
</dbReference>
<gene>
    <name evidence="4" type="primary">AUGUSTUS-3.0.2_13808</name>
    <name evidence="4" type="ORF">TcasGA2_TC013808</name>
</gene>
<dbReference type="eggNOG" id="ENOG502S97P">
    <property type="taxonomic scope" value="Eukaryota"/>
</dbReference>
<accession>D6WJ21</accession>
<dbReference type="InterPro" id="IPR031311">
    <property type="entry name" value="CHIT_BIND_RR_consensus"/>
</dbReference>
<reference evidence="4 5" key="2">
    <citation type="journal article" date="2010" name="Nucleic Acids Res.">
        <title>BeetleBase in 2010: revisions to provide comprehensive genomic information for Tribolium castaneum.</title>
        <authorList>
            <person name="Kim H.S."/>
            <person name="Murphy T."/>
            <person name="Xia J."/>
            <person name="Caragea D."/>
            <person name="Park Y."/>
            <person name="Beeman R.W."/>
            <person name="Lorenzen M.D."/>
            <person name="Butcher S."/>
            <person name="Manak J.R."/>
            <person name="Brown S.J."/>
        </authorList>
    </citation>
    <scope>GENOME REANNOTATION</scope>
    <source>
        <strain evidence="4 5">Georgia GA2</strain>
    </source>
</reference>
<protein>
    <submittedName>
        <fullName evidence="4">Pupal cuticle protein Edg-84A-like Protein</fullName>
    </submittedName>
</protein>
<organism evidence="4 5">
    <name type="scientific">Tribolium castaneum</name>
    <name type="common">Red flour beetle</name>
    <dbReference type="NCBI Taxonomy" id="7070"/>
    <lineage>
        <taxon>Eukaryota</taxon>
        <taxon>Metazoa</taxon>
        <taxon>Ecdysozoa</taxon>
        <taxon>Arthropoda</taxon>
        <taxon>Hexapoda</taxon>
        <taxon>Insecta</taxon>
        <taxon>Pterygota</taxon>
        <taxon>Neoptera</taxon>
        <taxon>Endopterygota</taxon>
        <taxon>Coleoptera</taxon>
        <taxon>Polyphaga</taxon>
        <taxon>Cucujiformia</taxon>
        <taxon>Tenebrionidae</taxon>
        <taxon>Tenebrionidae incertae sedis</taxon>
        <taxon>Tribolium</taxon>
    </lineage>
</organism>
<proteinExistence type="predicted"/>
<dbReference type="KEGG" id="tca:103312922"/>
<dbReference type="Pfam" id="PF00379">
    <property type="entry name" value="Chitin_bind_4"/>
    <property type="match status" value="1"/>
</dbReference>
<dbReference type="AlphaFoldDB" id="D6WJ21"/>
<dbReference type="PhylomeDB" id="D6WJ21"/>
<dbReference type="OrthoDB" id="6348134at2759"/>
<evidence type="ECO:0000256" key="1">
    <source>
        <dbReference type="ARBA" id="ARBA00022460"/>
    </source>
</evidence>
<sequence>MQVLVFLAVCLPLVIRSEDDGSYSFYKFRGPVSGQIHQIQVPSHYHNQHYSPDYVAKPDYLYSYGVEDPVTGNSQAHKETRDGDSVLGEYKVLQADGILRIVKYTADGTHGFRATVEYVKP</sequence>
<dbReference type="EMBL" id="KQ971342">
    <property type="protein sequence ID" value="EFA03703.1"/>
    <property type="molecule type" value="Genomic_DNA"/>
</dbReference>
<evidence type="ECO:0000313" key="5">
    <source>
        <dbReference type="Proteomes" id="UP000007266"/>
    </source>
</evidence>
<dbReference type="InParanoid" id="D6WJ21"/>
<evidence type="ECO:0000256" key="2">
    <source>
        <dbReference type="PROSITE-ProRule" id="PRU00497"/>
    </source>
</evidence>
<dbReference type="InterPro" id="IPR051217">
    <property type="entry name" value="Insect_Cuticle_Struc_Prot"/>
</dbReference>
<dbReference type="GO" id="GO:0042302">
    <property type="term" value="F:structural constituent of cuticle"/>
    <property type="evidence" value="ECO:0007669"/>
    <property type="project" value="UniProtKB-UniRule"/>
</dbReference>
<keyword evidence="1 2" id="KW-0193">Cuticle</keyword>
<dbReference type="PANTHER" id="PTHR12236:SF75">
    <property type="entry name" value="CUTICULAR PROTEIN 62BB, ISOFORM A"/>
    <property type="match status" value="1"/>
</dbReference>
<dbReference type="HOGENOM" id="CLU_075165_3_0_1"/>
<name>D6WJ21_TRICA</name>
<keyword evidence="3" id="KW-0732">Signal</keyword>
<evidence type="ECO:0000313" key="4">
    <source>
        <dbReference type="EMBL" id="EFA03703.1"/>
    </source>
</evidence>
<dbReference type="Proteomes" id="UP000007266">
    <property type="component" value="Linkage group 5"/>
</dbReference>
<dbReference type="InterPro" id="IPR000618">
    <property type="entry name" value="Insect_cuticle"/>
</dbReference>
<feature type="chain" id="PRO_5003089541" evidence="3">
    <location>
        <begin position="18"/>
        <end position="121"/>
    </location>
</feature>
<keyword evidence="5" id="KW-1185">Reference proteome</keyword>
<dbReference type="GO" id="GO:0031012">
    <property type="term" value="C:extracellular matrix"/>
    <property type="evidence" value="ECO:0000318"/>
    <property type="project" value="GO_Central"/>
</dbReference>
<feature type="signal peptide" evidence="3">
    <location>
        <begin position="1"/>
        <end position="17"/>
    </location>
</feature>
<dbReference type="PROSITE" id="PS00233">
    <property type="entry name" value="CHIT_BIND_RR_1"/>
    <property type="match status" value="1"/>
</dbReference>
<reference evidence="4 5" key="1">
    <citation type="journal article" date="2008" name="Nature">
        <title>The genome of the model beetle and pest Tribolium castaneum.</title>
        <authorList>
            <consortium name="Tribolium Genome Sequencing Consortium"/>
            <person name="Richards S."/>
            <person name="Gibbs R.A."/>
            <person name="Weinstock G.M."/>
            <person name="Brown S.J."/>
            <person name="Denell R."/>
            <person name="Beeman R.W."/>
            <person name="Gibbs R."/>
            <person name="Beeman R.W."/>
            <person name="Brown S.J."/>
            <person name="Bucher G."/>
            <person name="Friedrich M."/>
            <person name="Grimmelikhuijzen C.J."/>
            <person name="Klingler M."/>
            <person name="Lorenzen M."/>
            <person name="Richards S."/>
            <person name="Roth S."/>
            <person name="Schroder R."/>
            <person name="Tautz D."/>
            <person name="Zdobnov E.M."/>
            <person name="Muzny D."/>
            <person name="Gibbs R.A."/>
            <person name="Weinstock G.M."/>
            <person name="Attaway T."/>
            <person name="Bell S."/>
            <person name="Buhay C.J."/>
            <person name="Chandrabose M.N."/>
            <person name="Chavez D."/>
            <person name="Clerk-Blankenburg K.P."/>
            <person name="Cree A."/>
            <person name="Dao M."/>
            <person name="Davis C."/>
            <person name="Chacko J."/>
            <person name="Dinh H."/>
            <person name="Dugan-Rocha S."/>
            <person name="Fowler G."/>
            <person name="Garner T.T."/>
            <person name="Garnes J."/>
            <person name="Gnirke A."/>
            <person name="Hawes A."/>
            <person name="Hernandez J."/>
            <person name="Hines S."/>
            <person name="Holder M."/>
            <person name="Hume J."/>
            <person name="Jhangiani S.N."/>
            <person name="Joshi V."/>
            <person name="Khan Z.M."/>
            <person name="Jackson L."/>
            <person name="Kovar C."/>
            <person name="Kowis A."/>
            <person name="Lee S."/>
            <person name="Lewis L.R."/>
            <person name="Margolis J."/>
            <person name="Morgan M."/>
            <person name="Nazareth L.V."/>
            <person name="Nguyen N."/>
            <person name="Okwuonu G."/>
            <person name="Parker D."/>
            <person name="Richards S."/>
            <person name="Ruiz S.J."/>
            <person name="Santibanez J."/>
            <person name="Savard J."/>
            <person name="Scherer S.E."/>
            <person name="Schneider B."/>
            <person name="Sodergren E."/>
            <person name="Tautz D."/>
            <person name="Vattahil S."/>
            <person name="Villasana D."/>
            <person name="White C.S."/>
            <person name="Wright R."/>
            <person name="Park Y."/>
            <person name="Beeman R.W."/>
            <person name="Lord J."/>
            <person name="Oppert B."/>
            <person name="Lorenzen M."/>
            <person name="Brown S."/>
            <person name="Wang L."/>
            <person name="Savard J."/>
            <person name="Tautz D."/>
            <person name="Richards S."/>
            <person name="Weinstock G."/>
            <person name="Gibbs R.A."/>
            <person name="Liu Y."/>
            <person name="Worley K."/>
            <person name="Weinstock G."/>
            <person name="Elsik C.G."/>
            <person name="Reese J.T."/>
            <person name="Elhaik E."/>
            <person name="Landan G."/>
            <person name="Graur D."/>
            <person name="Arensburger P."/>
            <person name="Atkinson P."/>
            <person name="Beeman R.W."/>
            <person name="Beidler J."/>
            <person name="Brown S.J."/>
            <person name="Demuth J.P."/>
            <person name="Drury D.W."/>
            <person name="Du Y.Z."/>
            <person name="Fujiwara H."/>
            <person name="Lorenzen M."/>
            <person name="Maselli V."/>
            <person name="Osanai M."/>
            <person name="Park Y."/>
            <person name="Robertson H.M."/>
            <person name="Tu Z."/>
            <person name="Wang J.J."/>
            <person name="Wang S."/>
            <person name="Richards S."/>
            <person name="Song H."/>
            <person name="Zhang L."/>
            <person name="Sodergren E."/>
            <person name="Werner D."/>
            <person name="Stanke M."/>
            <person name="Morgenstern B."/>
            <person name="Solovyev V."/>
            <person name="Kosarev P."/>
            <person name="Brown G."/>
            <person name="Chen H.C."/>
            <person name="Ermolaeva O."/>
            <person name="Hlavina W."/>
            <person name="Kapustin Y."/>
            <person name="Kiryutin B."/>
            <person name="Kitts P."/>
            <person name="Maglott D."/>
            <person name="Pruitt K."/>
            <person name="Sapojnikov V."/>
            <person name="Souvorov A."/>
            <person name="Mackey A.J."/>
            <person name="Waterhouse R.M."/>
            <person name="Wyder S."/>
            <person name="Zdobnov E.M."/>
            <person name="Zdobnov E.M."/>
            <person name="Wyder S."/>
            <person name="Kriventseva E.V."/>
            <person name="Kadowaki T."/>
            <person name="Bork P."/>
            <person name="Aranda M."/>
            <person name="Bao R."/>
            <person name="Beermann A."/>
            <person name="Berns N."/>
            <person name="Bolognesi R."/>
            <person name="Bonneton F."/>
            <person name="Bopp D."/>
            <person name="Brown S.J."/>
            <person name="Bucher G."/>
            <person name="Butts T."/>
            <person name="Chaumot A."/>
            <person name="Denell R.E."/>
            <person name="Ferrier D.E."/>
            <person name="Friedrich M."/>
            <person name="Gordon C.M."/>
            <person name="Jindra M."/>
            <person name="Klingler M."/>
            <person name="Lan Q."/>
            <person name="Lattorff H.M."/>
            <person name="Laudet V."/>
            <person name="von Levetsow C."/>
            <person name="Liu Z."/>
            <person name="Lutz R."/>
            <person name="Lynch J.A."/>
            <person name="da Fonseca R.N."/>
            <person name="Posnien N."/>
            <person name="Reuter R."/>
            <person name="Roth S."/>
            <person name="Savard J."/>
            <person name="Schinko J.B."/>
            <person name="Schmitt C."/>
            <person name="Schoppmeier M."/>
            <person name="Schroder R."/>
            <person name="Shippy T.D."/>
            <person name="Simonnet F."/>
            <person name="Marques-Souza H."/>
            <person name="Tautz D."/>
            <person name="Tomoyasu Y."/>
            <person name="Trauner J."/>
            <person name="Van der Zee M."/>
            <person name="Vervoort M."/>
            <person name="Wittkopp N."/>
            <person name="Wimmer E.A."/>
            <person name="Yang X."/>
            <person name="Jones A.K."/>
            <person name="Sattelle D.B."/>
            <person name="Ebert P.R."/>
            <person name="Nelson D."/>
            <person name="Scott J.G."/>
            <person name="Beeman R.W."/>
            <person name="Muthukrishnan S."/>
            <person name="Kramer K.J."/>
            <person name="Arakane Y."/>
            <person name="Beeman R.W."/>
            <person name="Zhu Q."/>
            <person name="Hogenkamp D."/>
            <person name="Dixit R."/>
            <person name="Oppert B."/>
            <person name="Jiang H."/>
            <person name="Zou Z."/>
            <person name="Marshall J."/>
            <person name="Elpidina E."/>
            <person name="Vinokurov K."/>
            <person name="Oppert C."/>
            <person name="Zou Z."/>
            <person name="Evans J."/>
            <person name="Lu Z."/>
            <person name="Zhao P."/>
            <person name="Sumathipala N."/>
            <person name="Altincicek B."/>
            <person name="Vilcinskas A."/>
            <person name="Williams M."/>
            <person name="Hultmark D."/>
            <person name="Hetru C."/>
            <person name="Jiang H."/>
            <person name="Grimmelikhuijzen C.J."/>
            <person name="Hauser F."/>
            <person name="Cazzamali G."/>
            <person name="Williamson M."/>
            <person name="Park Y."/>
            <person name="Li B."/>
            <person name="Tanaka Y."/>
            <person name="Predel R."/>
            <person name="Neupert S."/>
            <person name="Schachtner J."/>
            <person name="Verleyen P."/>
            <person name="Raible F."/>
            <person name="Bork P."/>
            <person name="Friedrich M."/>
            <person name="Walden K.K."/>
            <person name="Robertson H.M."/>
            <person name="Angeli S."/>
            <person name="Foret S."/>
            <person name="Bucher G."/>
            <person name="Schuetz S."/>
            <person name="Maleszka R."/>
            <person name="Wimmer E.A."/>
            <person name="Beeman R.W."/>
            <person name="Lorenzen M."/>
            <person name="Tomoyasu Y."/>
            <person name="Miller S.C."/>
            <person name="Grossmann D."/>
            <person name="Bucher G."/>
        </authorList>
    </citation>
    <scope>NUCLEOTIDE SEQUENCE [LARGE SCALE GENOMIC DNA]</scope>
    <source>
        <strain evidence="4 5">Georgia GA2</strain>
    </source>
</reference>